<accession>A0A0W8IL94</accession>
<evidence type="ECO:0000256" key="8">
    <source>
        <dbReference type="SAM" id="Phobius"/>
    </source>
</evidence>
<feature type="compositionally biased region" description="Gly residues" evidence="7">
    <location>
        <begin position="308"/>
        <end position="317"/>
    </location>
</feature>
<dbReference type="CDD" id="cd14014">
    <property type="entry name" value="STKc_PknB_like"/>
    <property type="match status" value="1"/>
</dbReference>
<feature type="domain" description="Protein kinase" evidence="9">
    <location>
        <begin position="9"/>
        <end position="253"/>
    </location>
</feature>
<feature type="compositionally biased region" description="Low complexity" evidence="7">
    <location>
        <begin position="432"/>
        <end position="441"/>
    </location>
</feature>
<feature type="compositionally biased region" description="Low complexity" evidence="7">
    <location>
        <begin position="373"/>
        <end position="382"/>
    </location>
</feature>
<organism evidence="10 11">
    <name type="scientific">Kocuria rosea subsp. polaris</name>
    <dbReference type="NCBI Taxonomy" id="136273"/>
    <lineage>
        <taxon>Bacteria</taxon>
        <taxon>Bacillati</taxon>
        <taxon>Actinomycetota</taxon>
        <taxon>Actinomycetes</taxon>
        <taxon>Micrococcales</taxon>
        <taxon>Micrococcaceae</taxon>
        <taxon>Kocuria</taxon>
    </lineage>
</organism>
<keyword evidence="8" id="KW-1133">Transmembrane helix</keyword>
<evidence type="ECO:0000313" key="10">
    <source>
        <dbReference type="EMBL" id="KUG60911.1"/>
    </source>
</evidence>
<dbReference type="RefSeq" id="WP_058873680.1">
    <property type="nucleotide sequence ID" value="NZ_LQBK01000009.1"/>
</dbReference>
<evidence type="ECO:0000256" key="3">
    <source>
        <dbReference type="ARBA" id="ARBA00022679"/>
    </source>
</evidence>
<dbReference type="PANTHER" id="PTHR43289:SF6">
    <property type="entry name" value="SERINE_THREONINE-PROTEIN KINASE NEKL-3"/>
    <property type="match status" value="1"/>
</dbReference>
<evidence type="ECO:0000259" key="9">
    <source>
        <dbReference type="PROSITE" id="PS50011"/>
    </source>
</evidence>
<feature type="compositionally biased region" description="Low complexity" evidence="7">
    <location>
        <begin position="324"/>
        <end position="335"/>
    </location>
</feature>
<dbReference type="EMBL" id="LQBK01000009">
    <property type="protein sequence ID" value="KUG60911.1"/>
    <property type="molecule type" value="Genomic_DNA"/>
</dbReference>
<feature type="compositionally biased region" description="Gly residues" evidence="7">
    <location>
        <begin position="350"/>
        <end position="372"/>
    </location>
</feature>
<dbReference type="GO" id="GO:0005524">
    <property type="term" value="F:ATP binding"/>
    <property type="evidence" value="ECO:0007669"/>
    <property type="project" value="UniProtKB-KW"/>
</dbReference>
<dbReference type="EC" id="2.7.11.1" evidence="1"/>
<evidence type="ECO:0000256" key="7">
    <source>
        <dbReference type="SAM" id="MobiDB-lite"/>
    </source>
</evidence>
<dbReference type="AlphaFoldDB" id="A0A0W8IL94"/>
<evidence type="ECO:0000256" key="5">
    <source>
        <dbReference type="ARBA" id="ARBA00022777"/>
    </source>
</evidence>
<keyword evidence="3" id="KW-0808">Transferase</keyword>
<reference evidence="11" key="1">
    <citation type="submission" date="2015-12" db="EMBL/GenBank/DDBJ databases">
        <authorList>
            <person name="Nair G.R."/>
            <person name="Kaur G."/>
            <person name="Mayilraj S."/>
        </authorList>
    </citation>
    <scope>NUCLEOTIDE SEQUENCE [LARGE SCALE GENOMIC DNA]</scope>
    <source>
        <strain evidence="11">CD08_4</strain>
    </source>
</reference>
<keyword evidence="6" id="KW-0067">ATP-binding</keyword>
<dbReference type="Gene3D" id="1.10.510.10">
    <property type="entry name" value="Transferase(Phosphotransferase) domain 1"/>
    <property type="match status" value="1"/>
</dbReference>
<keyword evidence="2" id="KW-0723">Serine/threonine-protein kinase</keyword>
<dbReference type="PROSITE" id="PS50011">
    <property type="entry name" value="PROTEIN_KINASE_DOM"/>
    <property type="match status" value="1"/>
</dbReference>
<feature type="compositionally biased region" description="Gly residues" evidence="7">
    <location>
        <begin position="397"/>
        <end position="431"/>
    </location>
</feature>
<comment type="caution">
    <text evidence="10">The sequence shown here is derived from an EMBL/GenBank/DDBJ whole genome shotgun (WGS) entry which is preliminary data.</text>
</comment>
<sequence length="548" mass="55337">MADTIAGRYTLIDPIARGGSGSVWRAWDGRLQQLCAAKVLRQRDSADLLRFAREQSVKLEHPHVLAPYGWAAEDAHVVIAMPLVHGGTLESALLDNGAASAELTEEVLAQLLQALQFVHAQGWVHRDVKPGNLMLDSTGTSRPHVLLSDFGIAVRVQDARLTRTGTVVGTPGYLPPEAYALTDPSPAQDLYAAGITALRMLDPSLEPQESLGPNDARAVVGEQGDLAEHLAALLTPDPALRRDAAVAVLHELTAGAARRRFDPARTRDGEPFEVFDVLDPLPEPWASRVLTGWDGTDAPERTADPAGAGPGSGAGGTRGERTGDPFPDGPDTVDTGGAGAGASGTWAAGTGSGGTGHAGAGSAGAGSAGAGKDGPAAAGSGSNDAGEGDSGPSSTGANGGRPGDPGATGPGDTGPGDGGSGPGRGTPGPAGAGAPVPVPGRDGAGHRPAAGRRTGTFTPTARTGRRRRGSAVRGVFVVLVGMTALLSGYLLLDPLGSAEQVPAPGPTPTATRSAPTPPGPAPEETPVVLERVCEDQGGGEERCYFRVP</sequence>
<feature type="compositionally biased region" description="Low complexity" evidence="7">
    <location>
        <begin position="451"/>
        <end position="462"/>
    </location>
</feature>
<dbReference type="SUPFAM" id="SSF56112">
    <property type="entry name" value="Protein kinase-like (PK-like)"/>
    <property type="match status" value="1"/>
</dbReference>
<dbReference type="PANTHER" id="PTHR43289">
    <property type="entry name" value="MITOGEN-ACTIVATED PROTEIN KINASE KINASE KINASE 20-RELATED"/>
    <property type="match status" value="1"/>
</dbReference>
<evidence type="ECO:0000256" key="1">
    <source>
        <dbReference type="ARBA" id="ARBA00012513"/>
    </source>
</evidence>
<dbReference type="OrthoDB" id="9762169at2"/>
<keyword evidence="4" id="KW-0547">Nucleotide-binding</keyword>
<evidence type="ECO:0000256" key="6">
    <source>
        <dbReference type="ARBA" id="ARBA00022840"/>
    </source>
</evidence>
<evidence type="ECO:0000313" key="11">
    <source>
        <dbReference type="Proteomes" id="UP000053512"/>
    </source>
</evidence>
<feature type="region of interest" description="Disordered" evidence="7">
    <location>
        <begin position="288"/>
        <end position="469"/>
    </location>
</feature>
<name>A0A0W8IL94_KOCRO</name>
<dbReference type="GO" id="GO:0004674">
    <property type="term" value="F:protein serine/threonine kinase activity"/>
    <property type="evidence" value="ECO:0007669"/>
    <property type="project" value="UniProtKB-KW"/>
</dbReference>
<dbReference type="InterPro" id="IPR000719">
    <property type="entry name" value="Prot_kinase_dom"/>
</dbReference>
<gene>
    <name evidence="10" type="ORF">AVL61_09830</name>
</gene>
<proteinExistence type="predicted"/>
<keyword evidence="5" id="KW-0418">Kinase</keyword>
<evidence type="ECO:0000256" key="4">
    <source>
        <dbReference type="ARBA" id="ARBA00022741"/>
    </source>
</evidence>
<feature type="region of interest" description="Disordered" evidence="7">
    <location>
        <begin position="500"/>
        <end position="526"/>
    </location>
</feature>
<feature type="transmembrane region" description="Helical" evidence="8">
    <location>
        <begin position="471"/>
        <end position="492"/>
    </location>
</feature>
<keyword evidence="8" id="KW-0472">Membrane</keyword>
<dbReference type="InterPro" id="IPR011009">
    <property type="entry name" value="Kinase-like_dom_sf"/>
</dbReference>
<dbReference type="SMART" id="SM00220">
    <property type="entry name" value="S_TKc"/>
    <property type="match status" value="1"/>
</dbReference>
<keyword evidence="8" id="KW-0812">Transmembrane</keyword>
<evidence type="ECO:0000256" key="2">
    <source>
        <dbReference type="ARBA" id="ARBA00022527"/>
    </source>
</evidence>
<protein>
    <recommendedName>
        <fullName evidence="1">non-specific serine/threonine protein kinase</fullName>
        <ecNumber evidence="1">2.7.11.1</ecNumber>
    </recommendedName>
</protein>
<dbReference type="Proteomes" id="UP000053512">
    <property type="component" value="Unassembled WGS sequence"/>
</dbReference>
<dbReference type="Pfam" id="PF00069">
    <property type="entry name" value="Pkinase"/>
    <property type="match status" value="1"/>
</dbReference>